<evidence type="ECO:0000256" key="5">
    <source>
        <dbReference type="ARBA" id="ARBA00022989"/>
    </source>
</evidence>
<evidence type="ECO:0000256" key="3">
    <source>
        <dbReference type="ARBA" id="ARBA00022475"/>
    </source>
</evidence>
<gene>
    <name evidence="8" type="ORF">B5F17_06345</name>
</gene>
<evidence type="ECO:0000256" key="7">
    <source>
        <dbReference type="SAM" id="Phobius"/>
    </source>
</evidence>
<evidence type="ECO:0000313" key="8">
    <source>
        <dbReference type="EMBL" id="OUP53189.1"/>
    </source>
</evidence>
<comment type="similarity">
    <text evidence="2">Belongs to the chromate ion transporter (CHR) (TC 2.A.51) family.</text>
</comment>
<feature type="transmembrane region" description="Helical" evidence="7">
    <location>
        <begin position="117"/>
        <end position="135"/>
    </location>
</feature>
<evidence type="ECO:0000256" key="1">
    <source>
        <dbReference type="ARBA" id="ARBA00004651"/>
    </source>
</evidence>
<sequence length="191" mass="20084">MIYAQLLWSFIQIGLFSIGGGYASLPLIEHQVVDVHGWLTPLQLTDIITISQMTPGPIALNAATFVGTRVGGLPGALVATFGCVLPSCIIVLALAWVYTKYKNLGILRGILDGLRPAVVALIASAGLTILISAFFTSGTFSANLSDVNGVNVVIFAVCLIVLRKWKPDPILVMVGSGVLGGLAVFALQYLS</sequence>
<keyword evidence="3" id="KW-1003">Cell membrane</keyword>
<evidence type="ECO:0000256" key="6">
    <source>
        <dbReference type="ARBA" id="ARBA00023136"/>
    </source>
</evidence>
<dbReference type="GO" id="GO:0015109">
    <property type="term" value="F:chromate transmembrane transporter activity"/>
    <property type="evidence" value="ECO:0007669"/>
    <property type="project" value="InterPro"/>
</dbReference>
<dbReference type="Proteomes" id="UP000195897">
    <property type="component" value="Unassembled WGS sequence"/>
</dbReference>
<evidence type="ECO:0000256" key="2">
    <source>
        <dbReference type="ARBA" id="ARBA00005262"/>
    </source>
</evidence>
<feature type="transmembrane region" description="Helical" evidence="7">
    <location>
        <begin position="147"/>
        <end position="163"/>
    </location>
</feature>
<keyword evidence="4 7" id="KW-0812">Transmembrane</keyword>
<dbReference type="EMBL" id="NFKK01000005">
    <property type="protein sequence ID" value="OUP53189.1"/>
    <property type="molecule type" value="Genomic_DNA"/>
</dbReference>
<evidence type="ECO:0000313" key="9">
    <source>
        <dbReference type="Proteomes" id="UP000195897"/>
    </source>
</evidence>
<feature type="transmembrane region" description="Helical" evidence="7">
    <location>
        <begin position="170"/>
        <end position="190"/>
    </location>
</feature>
<dbReference type="AlphaFoldDB" id="A0A1Y4LCG7"/>
<keyword evidence="6 7" id="KW-0472">Membrane</keyword>
<protein>
    <submittedName>
        <fullName evidence="8">Chromate transporter</fullName>
    </submittedName>
</protein>
<proteinExistence type="inferred from homology"/>
<accession>A0A1Y4LCG7</accession>
<dbReference type="RefSeq" id="WP_087372026.1">
    <property type="nucleotide sequence ID" value="NZ_NFKK01000005.1"/>
</dbReference>
<dbReference type="GO" id="GO:0005886">
    <property type="term" value="C:plasma membrane"/>
    <property type="evidence" value="ECO:0007669"/>
    <property type="project" value="UniProtKB-SubCell"/>
</dbReference>
<comment type="subcellular location">
    <subcellularLocation>
        <location evidence="1">Cell membrane</location>
        <topology evidence="1">Multi-pass membrane protein</topology>
    </subcellularLocation>
</comment>
<dbReference type="PANTHER" id="PTHR43663:SF1">
    <property type="entry name" value="CHROMATE TRANSPORTER"/>
    <property type="match status" value="1"/>
</dbReference>
<feature type="transmembrane region" description="Helical" evidence="7">
    <location>
        <begin position="76"/>
        <end position="97"/>
    </location>
</feature>
<evidence type="ECO:0000256" key="4">
    <source>
        <dbReference type="ARBA" id="ARBA00022692"/>
    </source>
</evidence>
<organism evidence="8 9">
    <name type="scientific">Butyricicoccus pullicaecorum</name>
    <dbReference type="NCBI Taxonomy" id="501571"/>
    <lineage>
        <taxon>Bacteria</taxon>
        <taxon>Bacillati</taxon>
        <taxon>Bacillota</taxon>
        <taxon>Clostridia</taxon>
        <taxon>Eubacteriales</taxon>
        <taxon>Butyricicoccaceae</taxon>
        <taxon>Butyricicoccus</taxon>
    </lineage>
</organism>
<reference evidence="9" key="1">
    <citation type="submission" date="2017-04" db="EMBL/GenBank/DDBJ databases">
        <title>Function of individual gut microbiota members based on whole genome sequencing of pure cultures obtained from chicken caecum.</title>
        <authorList>
            <person name="Medvecky M."/>
            <person name="Cejkova D."/>
            <person name="Polansky O."/>
            <person name="Karasova D."/>
            <person name="Kubasova T."/>
            <person name="Cizek A."/>
            <person name="Rychlik I."/>
        </authorList>
    </citation>
    <scope>NUCLEOTIDE SEQUENCE [LARGE SCALE GENOMIC DNA]</scope>
    <source>
        <strain evidence="9">An180</strain>
    </source>
</reference>
<feature type="transmembrane region" description="Helical" evidence="7">
    <location>
        <begin position="7"/>
        <end position="28"/>
    </location>
</feature>
<dbReference type="Pfam" id="PF02417">
    <property type="entry name" value="Chromate_transp"/>
    <property type="match status" value="1"/>
</dbReference>
<dbReference type="InterPro" id="IPR052518">
    <property type="entry name" value="CHR_Transporter"/>
</dbReference>
<dbReference type="InterPro" id="IPR003370">
    <property type="entry name" value="Chromate_transpt"/>
</dbReference>
<name>A0A1Y4LCG7_9FIRM</name>
<comment type="caution">
    <text evidence="8">The sequence shown here is derived from an EMBL/GenBank/DDBJ whole genome shotgun (WGS) entry which is preliminary data.</text>
</comment>
<dbReference type="PANTHER" id="PTHR43663">
    <property type="entry name" value="CHROMATE TRANSPORT PROTEIN-RELATED"/>
    <property type="match status" value="1"/>
</dbReference>
<keyword evidence="5 7" id="KW-1133">Transmembrane helix</keyword>